<sequence>MYACYPKHMYISNCVNGFSIEIVFESVLLNFQGKKVELIAKDKKQLLDLIKKYFCSMEFETYQEWHTFWETVKDIEKID</sequence>
<accession>A0A6M3J0I1</accession>
<evidence type="ECO:0000313" key="2">
    <source>
        <dbReference type="EMBL" id="QJA80330.1"/>
    </source>
</evidence>
<evidence type="ECO:0000313" key="1">
    <source>
        <dbReference type="EMBL" id="QJA63476.1"/>
    </source>
</evidence>
<dbReference type="AlphaFoldDB" id="A0A6M3J0I1"/>
<dbReference type="EMBL" id="MT141498">
    <property type="protein sequence ID" value="QJA63476.1"/>
    <property type="molecule type" value="Genomic_DNA"/>
</dbReference>
<gene>
    <name evidence="2" type="ORF">MM415A00745_0009</name>
    <name evidence="1" type="ORF">MM415B00626_0009</name>
</gene>
<proteinExistence type="predicted"/>
<name>A0A6M3J0I1_9ZZZZ</name>
<protein>
    <submittedName>
        <fullName evidence="1">Uncharacterized protein</fullName>
    </submittedName>
</protein>
<organism evidence="1">
    <name type="scientific">viral metagenome</name>
    <dbReference type="NCBI Taxonomy" id="1070528"/>
    <lineage>
        <taxon>unclassified sequences</taxon>
        <taxon>metagenomes</taxon>
        <taxon>organismal metagenomes</taxon>
    </lineage>
</organism>
<reference evidence="1" key="1">
    <citation type="submission" date="2020-03" db="EMBL/GenBank/DDBJ databases">
        <title>The deep terrestrial virosphere.</title>
        <authorList>
            <person name="Holmfeldt K."/>
            <person name="Nilsson E."/>
            <person name="Simone D."/>
            <person name="Lopez-Fernandez M."/>
            <person name="Wu X."/>
            <person name="de Brujin I."/>
            <person name="Lundin D."/>
            <person name="Andersson A."/>
            <person name="Bertilsson S."/>
            <person name="Dopson M."/>
        </authorList>
    </citation>
    <scope>NUCLEOTIDE SEQUENCE</scope>
    <source>
        <strain evidence="2">MM415A00745</strain>
        <strain evidence="1">MM415B00626</strain>
    </source>
</reference>
<dbReference type="EMBL" id="MT142417">
    <property type="protein sequence ID" value="QJA80330.1"/>
    <property type="molecule type" value="Genomic_DNA"/>
</dbReference>